<evidence type="ECO:0000256" key="6">
    <source>
        <dbReference type="ARBA" id="ARBA00023186"/>
    </source>
</evidence>
<name>A0AAP2JZ07_PRORE</name>
<dbReference type="KEGG" id="prg:RB151_039600"/>
<dbReference type="GO" id="GO:0030288">
    <property type="term" value="C:outer membrane-bounded periplasmic space"/>
    <property type="evidence" value="ECO:0007669"/>
    <property type="project" value="InterPro"/>
</dbReference>
<proteinExistence type="inferred from homology"/>
<evidence type="ECO:0000256" key="7">
    <source>
        <dbReference type="RuleBase" id="RU003918"/>
    </source>
</evidence>
<keyword evidence="6 7" id="KW-0143">Chaperone</keyword>
<feature type="signal peptide" evidence="8">
    <location>
        <begin position="1"/>
        <end position="25"/>
    </location>
</feature>
<gene>
    <name evidence="11" type="ORF">EX242_13720</name>
</gene>
<dbReference type="Gene3D" id="2.60.40.10">
    <property type="entry name" value="Immunoglobulins"/>
    <property type="match status" value="2"/>
</dbReference>
<feature type="domain" description="Pili assembly chaperone N-terminal" evidence="9">
    <location>
        <begin position="27"/>
        <end position="144"/>
    </location>
</feature>
<evidence type="ECO:0000256" key="8">
    <source>
        <dbReference type="SAM" id="SignalP"/>
    </source>
</evidence>
<keyword evidence="4 8" id="KW-0732">Signal</keyword>
<dbReference type="FunFam" id="2.60.40.10:FF:000458">
    <property type="entry name" value="Molecular chaperone FimC"/>
    <property type="match status" value="1"/>
</dbReference>
<protein>
    <submittedName>
        <fullName evidence="11">Molecular chaperone</fullName>
    </submittedName>
</protein>
<dbReference type="InterPro" id="IPR036316">
    <property type="entry name" value="Pili_assmbl_chap_C_dom_sf"/>
</dbReference>
<comment type="similarity">
    <text evidence="2 7">Belongs to the periplasmic pilus chaperone family.</text>
</comment>
<evidence type="ECO:0000313" key="12">
    <source>
        <dbReference type="Proteomes" id="UP000824410"/>
    </source>
</evidence>
<dbReference type="PANTHER" id="PTHR30251:SF6">
    <property type="entry name" value="FIMBRIAL CHAPERONE YFCS-RELATED"/>
    <property type="match status" value="1"/>
</dbReference>
<evidence type="ECO:0000256" key="3">
    <source>
        <dbReference type="ARBA" id="ARBA00022558"/>
    </source>
</evidence>
<dbReference type="InterPro" id="IPR001829">
    <property type="entry name" value="Pili_assmbl_chaperone_bac"/>
</dbReference>
<dbReference type="InterPro" id="IPR016148">
    <property type="entry name" value="Pili_assmbl_chaperone_C"/>
</dbReference>
<keyword evidence="5" id="KW-0574">Periplasm</keyword>
<feature type="chain" id="PRO_5044474809" evidence="8">
    <location>
        <begin position="26"/>
        <end position="250"/>
    </location>
</feature>
<dbReference type="InterPro" id="IPR050643">
    <property type="entry name" value="Periplasmic_pilus_chap"/>
</dbReference>
<dbReference type="Proteomes" id="UP000824410">
    <property type="component" value="Unassembled WGS sequence"/>
</dbReference>
<dbReference type="SUPFAM" id="SSF49354">
    <property type="entry name" value="PapD-like"/>
    <property type="match status" value="1"/>
</dbReference>
<dbReference type="PROSITE" id="PS00635">
    <property type="entry name" value="PILI_CHAPERONE"/>
    <property type="match status" value="1"/>
</dbReference>
<accession>A0AAP2JZ07</accession>
<dbReference type="InterPro" id="IPR018046">
    <property type="entry name" value="Pili_assmbl_chaperone_CS"/>
</dbReference>
<organism evidence="11 12">
    <name type="scientific">Providencia rettgeri</name>
    <dbReference type="NCBI Taxonomy" id="587"/>
    <lineage>
        <taxon>Bacteria</taxon>
        <taxon>Pseudomonadati</taxon>
        <taxon>Pseudomonadota</taxon>
        <taxon>Gammaproteobacteria</taxon>
        <taxon>Enterobacterales</taxon>
        <taxon>Morganellaceae</taxon>
        <taxon>Providencia</taxon>
    </lineage>
</organism>
<dbReference type="PANTHER" id="PTHR30251">
    <property type="entry name" value="PILUS ASSEMBLY CHAPERONE"/>
    <property type="match status" value="1"/>
</dbReference>
<dbReference type="AlphaFoldDB" id="A0AAP2JZ07"/>
<evidence type="ECO:0000313" key="11">
    <source>
        <dbReference type="EMBL" id="MBX6981313.1"/>
    </source>
</evidence>
<dbReference type="PRINTS" id="PR00969">
    <property type="entry name" value="CHAPERONPILI"/>
</dbReference>
<comment type="caution">
    <text evidence="11">The sequence shown here is derived from an EMBL/GenBank/DDBJ whole genome shotgun (WGS) entry which is preliminary data.</text>
</comment>
<dbReference type="Pfam" id="PF00345">
    <property type="entry name" value="PapD_N"/>
    <property type="match status" value="1"/>
</dbReference>
<dbReference type="Pfam" id="PF02753">
    <property type="entry name" value="PapD_C"/>
    <property type="match status" value="1"/>
</dbReference>
<dbReference type="GO" id="GO:0071555">
    <property type="term" value="P:cell wall organization"/>
    <property type="evidence" value="ECO:0007669"/>
    <property type="project" value="InterPro"/>
</dbReference>
<sequence>MNIKKIAFFTTTIALSTVLCGQAIAAIALDRTRIIYNGAEKTISLTIKNENTELPYLAQGWIEDINGKKIESPLTVLPPVQRIEAGESSQVKIQSLPDVSTLPQDRESVYYFNLREIPPRSKEPNVLQIALQTRIKLFYRPKALYATRTDLENPWQEKITLTRKGDTYEVTNPTAYFVTIIDASSKVGGDTIKQFEPLMVAPKSNGTLKGSASALGVKPVLTYINDYGGRPKLTFGCTGKTCKVESATDR</sequence>
<evidence type="ECO:0000256" key="4">
    <source>
        <dbReference type="ARBA" id="ARBA00022729"/>
    </source>
</evidence>
<evidence type="ECO:0000259" key="10">
    <source>
        <dbReference type="Pfam" id="PF02753"/>
    </source>
</evidence>
<reference evidence="11" key="1">
    <citation type="submission" date="2019-02" db="EMBL/GenBank/DDBJ databases">
        <title>Genomic characterization of isolates from hospital effluents in KZN, South Africa.</title>
        <authorList>
            <person name="Ntshobeni N."/>
            <person name="Allam M."/>
            <person name="Ismail A."/>
            <person name="Amoako D."/>
            <person name="Essack S."/>
            <person name="Chenia H."/>
        </authorList>
    </citation>
    <scope>NUCLEOTIDE SEQUENCE</scope>
    <source>
        <strain evidence="11">AFE97_S1</strain>
    </source>
</reference>
<dbReference type="EMBL" id="SHDO01000011">
    <property type="protein sequence ID" value="MBX6981313.1"/>
    <property type="molecule type" value="Genomic_DNA"/>
</dbReference>
<dbReference type="SUPFAM" id="SSF49584">
    <property type="entry name" value="Periplasmic chaperone C-domain"/>
    <property type="match status" value="1"/>
</dbReference>
<dbReference type="InterPro" id="IPR013783">
    <property type="entry name" value="Ig-like_fold"/>
</dbReference>
<evidence type="ECO:0000259" key="9">
    <source>
        <dbReference type="Pfam" id="PF00345"/>
    </source>
</evidence>
<keyword evidence="3" id="KW-1029">Fimbrium biogenesis</keyword>
<feature type="domain" description="Pili assembly chaperone C-terminal" evidence="10">
    <location>
        <begin position="170"/>
        <end position="230"/>
    </location>
</feature>
<dbReference type="RefSeq" id="WP_042845559.1">
    <property type="nucleotide sequence ID" value="NZ_ABEXNG020000095.1"/>
</dbReference>
<evidence type="ECO:0000256" key="1">
    <source>
        <dbReference type="ARBA" id="ARBA00004418"/>
    </source>
</evidence>
<evidence type="ECO:0000256" key="2">
    <source>
        <dbReference type="ARBA" id="ARBA00007399"/>
    </source>
</evidence>
<dbReference type="InterPro" id="IPR016147">
    <property type="entry name" value="Pili_assmbl_chaperone_N"/>
</dbReference>
<comment type="subcellular location">
    <subcellularLocation>
        <location evidence="1 7">Periplasm</location>
    </subcellularLocation>
</comment>
<evidence type="ECO:0000256" key="5">
    <source>
        <dbReference type="ARBA" id="ARBA00022764"/>
    </source>
</evidence>
<dbReference type="InterPro" id="IPR008962">
    <property type="entry name" value="PapD-like_sf"/>
</dbReference>